<protein>
    <submittedName>
        <fullName evidence="4">Dehydrogenase</fullName>
    </submittedName>
</protein>
<comment type="caution">
    <text evidence="4">The sequence shown here is derived from an EMBL/GenBank/DDBJ whole genome shotgun (WGS) entry which is preliminary data.</text>
</comment>
<dbReference type="Pfam" id="PF02826">
    <property type="entry name" value="2-Hacid_dh_C"/>
    <property type="match status" value="1"/>
</dbReference>
<organism evidence="4 5">
    <name type="scientific">Aspergillus sclerotialis</name>
    <dbReference type="NCBI Taxonomy" id="2070753"/>
    <lineage>
        <taxon>Eukaryota</taxon>
        <taxon>Fungi</taxon>
        <taxon>Dikarya</taxon>
        <taxon>Ascomycota</taxon>
        <taxon>Pezizomycotina</taxon>
        <taxon>Eurotiomycetes</taxon>
        <taxon>Eurotiomycetidae</taxon>
        <taxon>Eurotiales</taxon>
        <taxon>Aspergillaceae</taxon>
        <taxon>Aspergillus</taxon>
        <taxon>Aspergillus subgen. Polypaecilum</taxon>
    </lineage>
</organism>
<evidence type="ECO:0000313" key="4">
    <source>
        <dbReference type="EMBL" id="RJE26394.1"/>
    </source>
</evidence>
<dbReference type="SUPFAM" id="SSF51735">
    <property type="entry name" value="NAD(P)-binding Rossmann-fold domains"/>
    <property type="match status" value="1"/>
</dbReference>
<evidence type="ECO:0000256" key="2">
    <source>
        <dbReference type="ARBA" id="ARBA00023002"/>
    </source>
</evidence>
<dbReference type="GO" id="GO:0016618">
    <property type="term" value="F:hydroxypyruvate reductase [NAD(P)H] activity"/>
    <property type="evidence" value="ECO:0007669"/>
    <property type="project" value="TreeGrafter"/>
</dbReference>
<comment type="similarity">
    <text evidence="1">Belongs to the D-isomer specific 2-hydroxyacid dehydrogenase family.</text>
</comment>
<dbReference type="Gene3D" id="3.40.50.720">
    <property type="entry name" value="NAD(P)-binding Rossmann-like Domain"/>
    <property type="match status" value="2"/>
</dbReference>
<accession>A0A3A3A3V8</accession>
<dbReference type="PROSITE" id="PS00670">
    <property type="entry name" value="D_2_HYDROXYACID_DH_2"/>
    <property type="match status" value="1"/>
</dbReference>
<dbReference type="GO" id="GO:0051287">
    <property type="term" value="F:NAD binding"/>
    <property type="evidence" value="ECO:0007669"/>
    <property type="project" value="InterPro"/>
</dbReference>
<keyword evidence="5" id="KW-1185">Reference proteome</keyword>
<sequence>MKTLYYQRTRMLPEKEALYNATYCSTLDELLSTADVISVHCPLNEATRGMISHDQFAKMKDGVFIINTCRGPVIDEDALISALESGKVARAGLDVFHNEPKINPYFIRNDRVIIQPHMGGLTDVAWQRAYREALENIRSFFETGKAISPVNEGNVQRPSL</sequence>
<dbReference type="GO" id="GO:0005829">
    <property type="term" value="C:cytosol"/>
    <property type="evidence" value="ECO:0007669"/>
    <property type="project" value="TreeGrafter"/>
</dbReference>
<dbReference type="STRING" id="2070753.A0A3A3A3V8"/>
<evidence type="ECO:0000313" key="5">
    <source>
        <dbReference type="Proteomes" id="UP000266188"/>
    </source>
</evidence>
<feature type="domain" description="D-isomer specific 2-hydroxyacid dehydrogenase NAD-binding" evidence="3">
    <location>
        <begin position="1"/>
        <end position="119"/>
    </location>
</feature>
<dbReference type="InterPro" id="IPR036291">
    <property type="entry name" value="NAD(P)-bd_dom_sf"/>
</dbReference>
<reference evidence="5" key="1">
    <citation type="submission" date="2017-02" db="EMBL/GenBank/DDBJ databases">
        <authorList>
            <person name="Tafer H."/>
            <person name="Lopandic K."/>
        </authorList>
    </citation>
    <scope>NUCLEOTIDE SEQUENCE [LARGE SCALE GENOMIC DNA]</scope>
    <source>
        <strain evidence="5">CBS 366.77</strain>
    </source>
</reference>
<dbReference type="PANTHER" id="PTHR10996:SF257">
    <property type="entry name" value="GLYOXYLATE REDUCTASE 1"/>
    <property type="match status" value="1"/>
</dbReference>
<dbReference type="Proteomes" id="UP000266188">
    <property type="component" value="Unassembled WGS sequence"/>
</dbReference>
<name>A0A3A3A3V8_9EURO</name>
<evidence type="ECO:0000259" key="3">
    <source>
        <dbReference type="Pfam" id="PF02826"/>
    </source>
</evidence>
<dbReference type="InterPro" id="IPR029753">
    <property type="entry name" value="D-isomer_DH_CS"/>
</dbReference>
<evidence type="ECO:0000256" key="1">
    <source>
        <dbReference type="ARBA" id="ARBA00005854"/>
    </source>
</evidence>
<dbReference type="PANTHER" id="PTHR10996">
    <property type="entry name" value="2-HYDROXYACID DEHYDROGENASE-RELATED"/>
    <property type="match status" value="1"/>
</dbReference>
<dbReference type="AlphaFoldDB" id="A0A3A3A3V8"/>
<dbReference type="PROSITE" id="PS00671">
    <property type="entry name" value="D_2_HYDROXYACID_DH_3"/>
    <property type="match status" value="1"/>
</dbReference>
<dbReference type="InterPro" id="IPR050223">
    <property type="entry name" value="D-isomer_2-hydroxyacid_DH"/>
</dbReference>
<keyword evidence="2" id="KW-0560">Oxidoreductase</keyword>
<gene>
    <name evidence="4" type="ORF">PHISCL_01281</name>
</gene>
<dbReference type="GO" id="GO:0030267">
    <property type="term" value="F:glyoxylate reductase (NADPH) activity"/>
    <property type="evidence" value="ECO:0007669"/>
    <property type="project" value="TreeGrafter"/>
</dbReference>
<dbReference type="OrthoDB" id="9991913at2759"/>
<dbReference type="EMBL" id="MVGC01000023">
    <property type="protein sequence ID" value="RJE26394.1"/>
    <property type="molecule type" value="Genomic_DNA"/>
</dbReference>
<dbReference type="InterPro" id="IPR006140">
    <property type="entry name" value="D-isomer_DH_NAD-bd"/>
</dbReference>
<proteinExistence type="inferred from homology"/>